<evidence type="ECO:0000313" key="2">
    <source>
        <dbReference type="Proteomes" id="UP000075683"/>
    </source>
</evidence>
<dbReference type="AlphaFoldDB" id="A0A150MDF7"/>
<evidence type="ECO:0000313" key="1">
    <source>
        <dbReference type="EMBL" id="KYD22493.1"/>
    </source>
</evidence>
<sequence>MLFETVFLTSPVIAVQPIIAKPGTPAPLLPAAVDEVREFM</sequence>
<gene>
    <name evidence="1" type="ORF">B4135_1283</name>
</gene>
<name>A0A150MDF7_9BACI</name>
<dbReference type="EMBL" id="LQYT01000010">
    <property type="protein sequence ID" value="KYD22493.1"/>
    <property type="molecule type" value="Genomic_DNA"/>
</dbReference>
<proteinExistence type="predicted"/>
<dbReference type="Proteomes" id="UP000075683">
    <property type="component" value="Unassembled WGS sequence"/>
</dbReference>
<organism evidence="1 2">
    <name type="scientific">Caldibacillus debilis</name>
    <dbReference type="NCBI Taxonomy" id="301148"/>
    <lineage>
        <taxon>Bacteria</taxon>
        <taxon>Bacillati</taxon>
        <taxon>Bacillota</taxon>
        <taxon>Bacilli</taxon>
        <taxon>Bacillales</taxon>
        <taxon>Bacillaceae</taxon>
        <taxon>Caldibacillus</taxon>
    </lineage>
</organism>
<accession>A0A150MDF7</accession>
<protein>
    <submittedName>
        <fullName evidence="1">Uncharacterized protein</fullName>
    </submittedName>
</protein>
<comment type="caution">
    <text evidence="1">The sequence shown here is derived from an EMBL/GenBank/DDBJ whole genome shotgun (WGS) entry which is preliminary data.</text>
</comment>
<reference evidence="1 2" key="1">
    <citation type="submission" date="2016-01" db="EMBL/GenBank/DDBJ databases">
        <title>Draft Genome Sequences of Seven Thermophilic Sporeformers Isolated from Foods.</title>
        <authorList>
            <person name="Berendsen E.M."/>
            <person name="Wells-Bennik M.H."/>
            <person name="Krawcyk A.O."/>
            <person name="De Jong A."/>
            <person name="Holsappel S."/>
            <person name="Eijlander R.T."/>
            <person name="Kuipers O.P."/>
        </authorList>
    </citation>
    <scope>NUCLEOTIDE SEQUENCE [LARGE SCALE GENOMIC DNA]</scope>
    <source>
        <strain evidence="1 2">B4135</strain>
    </source>
</reference>